<protein>
    <submittedName>
        <fullName evidence="2">Uncharacterized protein</fullName>
    </submittedName>
</protein>
<dbReference type="EMBL" id="CM007390">
    <property type="protein sequence ID" value="ONK56561.1"/>
    <property type="molecule type" value="Genomic_DNA"/>
</dbReference>
<reference evidence="3" key="1">
    <citation type="journal article" date="2017" name="Nat. Commun.">
        <title>The asparagus genome sheds light on the origin and evolution of a young Y chromosome.</title>
        <authorList>
            <person name="Harkess A."/>
            <person name="Zhou J."/>
            <person name="Xu C."/>
            <person name="Bowers J.E."/>
            <person name="Van der Hulst R."/>
            <person name="Ayyampalayam S."/>
            <person name="Mercati F."/>
            <person name="Riccardi P."/>
            <person name="McKain M.R."/>
            <person name="Kakrana A."/>
            <person name="Tang H."/>
            <person name="Ray J."/>
            <person name="Groenendijk J."/>
            <person name="Arikit S."/>
            <person name="Mathioni S.M."/>
            <person name="Nakano M."/>
            <person name="Shan H."/>
            <person name="Telgmann-Rauber A."/>
            <person name="Kanno A."/>
            <person name="Yue Z."/>
            <person name="Chen H."/>
            <person name="Li W."/>
            <person name="Chen Y."/>
            <person name="Xu X."/>
            <person name="Zhang Y."/>
            <person name="Luo S."/>
            <person name="Chen H."/>
            <person name="Gao J."/>
            <person name="Mao Z."/>
            <person name="Pires J.C."/>
            <person name="Luo M."/>
            <person name="Kudrna D."/>
            <person name="Wing R.A."/>
            <person name="Meyers B.C."/>
            <person name="Yi K."/>
            <person name="Kong H."/>
            <person name="Lavrijsen P."/>
            <person name="Sunseri F."/>
            <person name="Falavigna A."/>
            <person name="Ye Y."/>
            <person name="Leebens-Mack J.H."/>
            <person name="Chen G."/>
        </authorList>
    </citation>
    <scope>NUCLEOTIDE SEQUENCE [LARGE SCALE GENOMIC DNA]</scope>
    <source>
        <strain evidence="3">cv. DH0086</strain>
    </source>
</reference>
<evidence type="ECO:0000313" key="3">
    <source>
        <dbReference type="Proteomes" id="UP000243459"/>
    </source>
</evidence>
<dbReference type="Gramene" id="ONK56561">
    <property type="protein sequence ID" value="ONK56561"/>
    <property type="gene ID" value="A4U43_C10F10070"/>
</dbReference>
<dbReference type="Proteomes" id="UP000243459">
    <property type="component" value="Chromosome 10"/>
</dbReference>
<keyword evidence="3" id="KW-1185">Reference proteome</keyword>
<proteinExistence type="predicted"/>
<feature type="region of interest" description="Disordered" evidence="1">
    <location>
        <begin position="110"/>
        <end position="135"/>
    </location>
</feature>
<dbReference type="AlphaFoldDB" id="A0A5P1E1T8"/>
<evidence type="ECO:0000313" key="2">
    <source>
        <dbReference type="EMBL" id="ONK56561.1"/>
    </source>
</evidence>
<evidence type="ECO:0000256" key="1">
    <source>
        <dbReference type="SAM" id="MobiDB-lite"/>
    </source>
</evidence>
<name>A0A5P1E1T8_ASPOF</name>
<sequence>MVSTALFARARGGPLARPKKRLHPDLALVVQLVGSSVAIVQTEKRDVVSHSEAEILPPQAVREDVAVVLAYEADVIILDNRSLAKGERVEITMAEAEEAEALIEGEVAPNMSSSRPISRGRTIAEGEPPDGHTPIVLMSSMWRTGAT</sequence>
<organism evidence="2 3">
    <name type="scientific">Asparagus officinalis</name>
    <name type="common">Garden asparagus</name>
    <dbReference type="NCBI Taxonomy" id="4686"/>
    <lineage>
        <taxon>Eukaryota</taxon>
        <taxon>Viridiplantae</taxon>
        <taxon>Streptophyta</taxon>
        <taxon>Embryophyta</taxon>
        <taxon>Tracheophyta</taxon>
        <taxon>Spermatophyta</taxon>
        <taxon>Magnoliopsida</taxon>
        <taxon>Liliopsida</taxon>
        <taxon>Asparagales</taxon>
        <taxon>Asparagaceae</taxon>
        <taxon>Asparagoideae</taxon>
        <taxon>Asparagus</taxon>
    </lineage>
</organism>
<gene>
    <name evidence="2" type="ORF">A4U43_C10F10070</name>
</gene>
<accession>A0A5P1E1T8</accession>